<dbReference type="EMBL" id="AEEI01000008">
    <property type="protein sequence ID" value="EFM02848.1"/>
    <property type="molecule type" value="Genomic_DNA"/>
</dbReference>
<dbReference type="HOGENOM" id="CLU_3010465_0_0_10"/>
<accession>E0NPX2</accession>
<dbReference type="AlphaFoldDB" id="E0NPX2"/>
<proteinExistence type="predicted"/>
<evidence type="ECO:0000313" key="2">
    <source>
        <dbReference type="Proteomes" id="UP000004394"/>
    </source>
</evidence>
<protein>
    <submittedName>
        <fullName evidence="1">Uncharacterized protein</fullName>
    </submittedName>
</protein>
<gene>
    <name evidence="1" type="ORF">HMPREF0658_0223</name>
</gene>
<sequence length="56" mass="6703">MFYFYLKFIALPTLSLQKVFARQKATLFLVFSLLSATKIQNIFYICTRYQQKISQK</sequence>
<dbReference type="STRING" id="862515.HMPREF0658_0223"/>
<reference evidence="1" key="1">
    <citation type="submission" date="2010-07" db="EMBL/GenBank/DDBJ databases">
        <authorList>
            <person name="Muzny D."/>
            <person name="Qin X."/>
            <person name="Deng J."/>
            <person name="Jiang H."/>
            <person name="Liu Y."/>
            <person name="Qu J."/>
            <person name="Song X.-Z."/>
            <person name="Zhang L."/>
            <person name="Thornton R."/>
            <person name="Coyle M."/>
            <person name="Francisco L."/>
            <person name="Jackson L."/>
            <person name="Javaid M."/>
            <person name="Korchina V."/>
            <person name="Kovar C."/>
            <person name="Mata R."/>
            <person name="Mathew T."/>
            <person name="Ngo R."/>
            <person name="Nguyen L."/>
            <person name="Nguyen N."/>
            <person name="Okwuonu G."/>
            <person name="Ongeri F."/>
            <person name="Pham C."/>
            <person name="Simmons D."/>
            <person name="Wilczek-Boney K."/>
            <person name="Hale W."/>
            <person name="Jakkamsetti A."/>
            <person name="Pham P."/>
            <person name="Ruth R."/>
            <person name="San Lucas F."/>
            <person name="Warren J."/>
            <person name="Zhang J."/>
            <person name="Zhao Z."/>
            <person name="Zhou C."/>
            <person name="Zhu D."/>
            <person name="Lee S."/>
            <person name="Bess C."/>
            <person name="Blankenburg K."/>
            <person name="Forbes L."/>
            <person name="Fu Q."/>
            <person name="Gubbala S."/>
            <person name="Hirani K."/>
            <person name="Jayaseelan J.C."/>
            <person name="Lara F."/>
            <person name="Munidasa M."/>
            <person name="Palculict T."/>
            <person name="Patil S."/>
            <person name="Pu L.-L."/>
            <person name="Saada N."/>
            <person name="Tang L."/>
            <person name="Weissenberger G."/>
            <person name="Zhu Y."/>
            <person name="Hemphill L."/>
            <person name="Shang Y."/>
            <person name="Youmans B."/>
            <person name="Ayvaz T."/>
            <person name="Ross M."/>
            <person name="Santibanez J."/>
            <person name="Aqrawi P."/>
            <person name="Gross S."/>
            <person name="Joshi V."/>
            <person name="Fowler G."/>
            <person name="Nazareth L."/>
            <person name="Reid J."/>
            <person name="Worley K."/>
            <person name="Petrosino J."/>
            <person name="Highlander S."/>
            <person name="Gibbs R."/>
        </authorList>
    </citation>
    <scope>NUCLEOTIDE SEQUENCE [LARGE SCALE GENOMIC DNA]</scope>
    <source>
        <strain evidence="1">DSM 16973</strain>
    </source>
</reference>
<name>E0NPX2_9BACT</name>
<evidence type="ECO:0000313" key="1">
    <source>
        <dbReference type="EMBL" id="EFM02848.1"/>
    </source>
</evidence>
<dbReference type="Proteomes" id="UP000004394">
    <property type="component" value="Unassembled WGS sequence"/>
</dbReference>
<organism evidence="1 2">
    <name type="scientific">Hoylesella marshii DSM 16973 = JCM 13450</name>
    <dbReference type="NCBI Taxonomy" id="862515"/>
    <lineage>
        <taxon>Bacteria</taxon>
        <taxon>Pseudomonadati</taxon>
        <taxon>Bacteroidota</taxon>
        <taxon>Bacteroidia</taxon>
        <taxon>Bacteroidales</taxon>
        <taxon>Prevotellaceae</taxon>
        <taxon>Hoylesella</taxon>
    </lineage>
</organism>
<keyword evidence="2" id="KW-1185">Reference proteome</keyword>
<dbReference type="BioCyc" id="PMAR862515-HMP:GMOO-233-MONOMER"/>
<comment type="caution">
    <text evidence="1">The sequence shown here is derived from an EMBL/GenBank/DDBJ whole genome shotgun (WGS) entry which is preliminary data.</text>
</comment>